<reference evidence="1" key="1">
    <citation type="submission" date="2019-03" db="EMBL/GenBank/DDBJ databases">
        <authorList>
            <person name="Hao L."/>
        </authorList>
    </citation>
    <scope>NUCLEOTIDE SEQUENCE</scope>
</reference>
<protein>
    <submittedName>
        <fullName evidence="1">Uncharacterized protein</fullName>
    </submittedName>
</protein>
<accession>A0A485LZ52</accession>
<proteinExistence type="predicted"/>
<sequence>MATGCLAGFFAIRPLGEHAGRTQKCPPSIIRGTLVIISYCINIVHLINHIVVRTLDSQLSYSNSPITHHIFC</sequence>
<gene>
    <name evidence="1" type="ORF">SCFA_2400003</name>
</gene>
<evidence type="ECO:0000313" key="1">
    <source>
        <dbReference type="EMBL" id="VFU14021.1"/>
    </source>
</evidence>
<organism evidence="1">
    <name type="scientific">anaerobic digester metagenome</name>
    <dbReference type="NCBI Taxonomy" id="1263854"/>
    <lineage>
        <taxon>unclassified sequences</taxon>
        <taxon>metagenomes</taxon>
        <taxon>ecological metagenomes</taxon>
    </lineage>
</organism>
<dbReference type="AlphaFoldDB" id="A0A485LZ52"/>
<dbReference type="EMBL" id="CAADRN010000158">
    <property type="protein sequence ID" value="VFU14021.1"/>
    <property type="molecule type" value="Genomic_DNA"/>
</dbReference>
<name>A0A485LZ52_9ZZZZ</name>